<name>A0A858EE76_9CAUD</name>
<reference evidence="1" key="1">
    <citation type="submission" date="2020-01" db="EMBL/GenBank/DDBJ databases">
        <title>Comparative genomic and phylogenetic analyses of the P100virus genus of Listeria bacteriophages and report of two new members.</title>
        <authorList>
            <person name="Blanco Fernandez M.D."/>
            <person name="Barrios M.E."/>
            <person name="Mbayed V.A."/>
            <person name="Klumpp J."/>
        </authorList>
    </citation>
    <scope>NUCLEOTIDE SEQUENCE</scope>
</reference>
<sequence>MIIRRCPMSRSYKKTPKSKADWHSKETRLDKIRLNKLQRSRISREEHVPNGGFYRKLVFRTRHGKYLSFQQEMKEIESFIKHVERTTKPYLGNVVLPISTYYILRVHEYTLVSDKGIIVTDYYMNNYINSMMENWYRKNFRK</sequence>
<accession>A0A858EE76</accession>
<evidence type="ECO:0000313" key="2">
    <source>
        <dbReference type="Proteomes" id="UP000609966"/>
    </source>
</evidence>
<evidence type="ECO:0000313" key="1">
    <source>
        <dbReference type="EMBL" id="QIG60998.1"/>
    </source>
</evidence>
<dbReference type="EMBL" id="MN939540">
    <property type="protein sequence ID" value="QIG60998.1"/>
    <property type="molecule type" value="Genomic_DNA"/>
</dbReference>
<organism evidence="1 2">
    <name type="scientific">Listeria phage vB_Liva_VAfA18</name>
    <dbReference type="NCBI Taxonomy" id="2712945"/>
    <lineage>
        <taxon>Viruses</taxon>
        <taxon>Duplodnaviria</taxon>
        <taxon>Heunggongvirae</taxon>
        <taxon>Uroviricota</taxon>
        <taxon>Caudoviricetes</taxon>
        <taxon>Herelleviridae</taxon>
        <taxon>Jasinskavirinae</taxon>
        <taxon>Pecentumvirus</taxon>
        <taxon>Pecentumvirus list36</taxon>
    </lineage>
</organism>
<gene>
    <name evidence="1" type="ORF">vBLivaVAfA18_074</name>
</gene>
<dbReference type="Proteomes" id="UP000609966">
    <property type="component" value="Segment"/>
</dbReference>
<protein>
    <submittedName>
        <fullName evidence="1">Uncharacterized protein</fullName>
    </submittedName>
</protein>
<proteinExistence type="predicted"/>